<reference evidence="4" key="1">
    <citation type="submission" date="2015-09" db="EMBL/GenBank/DDBJ databases">
        <authorList>
            <person name="Rodrigo-Torres Lidia"/>
            <person name="Arahal R.David."/>
        </authorList>
    </citation>
    <scope>NUCLEOTIDE SEQUENCE [LARGE SCALE GENOMIC DNA]</scope>
    <source>
        <strain evidence="4">CECT 7735</strain>
    </source>
</reference>
<dbReference type="RefSeq" id="WP_058313184.1">
    <property type="nucleotide sequence ID" value="NZ_CYTW01000007.1"/>
</dbReference>
<gene>
    <name evidence="3" type="ORF">PH7735_04040</name>
</gene>
<dbReference type="PANTHER" id="PTHR22911">
    <property type="entry name" value="ACYL-MALONYL CONDENSING ENZYME-RELATED"/>
    <property type="match status" value="1"/>
</dbReference>
<name>A0A0P1IIU2_9RHOB</name>
<feature type="transmembrane region" description="Helical" evidence="1">
    <location>
        <begin position="12"/>
        <end position="31"/>
    </location>
</feature>
<keyword evidence="4" id="KW-1185">Reference proteome</keyword>
<dbReference type="GO" id="GO:0016020">
    <property type="term" value="C:membrane"/>
    <property type="evidence" value="ECO:0007669"/>
    <property type="project" value="InterPro"/>
</dbReference>
<evidence type="ECO:0000313" key="3">
    <source>
        <dbReference type="EMBL" id="CUK15372.1"/>
    </source>
</evidence>
<keyword evidence="1" id="KW-0812">Transmembrane</keyword>
<feature type="transmembrane region" description="Helical" evidence="1">
    <location>
        <begin position="43"/>
        <end position="66"/>
    </location>
</feature>
<dbReference type="InterPro" id="IPR037185">
    <property type="entry name" value="EmrE-like"/>
</dbReference>
<feature type="domain" description="EamA" evidence="2">
    <location>
        <begin position="12"/>
        <end position="145"/>
    </location>
</feature>
<evidence type="ECO:0000256" key="1">
    <source>
        <dbReference type="SAM" id="Phobius"/>
    </source>
</evidence>
<keyword evidence="1" id="KW-0472">Membrane</keyword>
<dbReference type="Proteomes" id="UP000051870">
    <property type="component" value="Unassembled WGS sequence"/>
</dbReference>
<feature type="transmembrane region" description="Helical" evidence="1">
    <location>
        <begin position="185"/>
        <end position="206"/>
    </location>
</feature>
<evidence type="ECO:0000313" key="4">
    <source>
        <dbReference type="Proteomes" id="UP000051870"/>
    </source>
</evidence>
<protein>
    <submittedName>
        <fullName evidence="3">Carboxylate/amino acid/amine transporter</fullName>
    </submittedName>
</protein>
<feature type="transmembrane region" description="Helical" evidence="1">
    <location>
        <begin position="232"/>
        <end position="253"/>
    </location>
</feature>
<evidence type="ECO:0000259" key="2">
    <source>
        <dbReference type="Pfam" id="PF00892"/>
    </source>
</evidence>
<dbReference type="EMBL" id="CYTW01000007">
    <property type="protein sequence ID" value="CUK15372.1"/>
    <property type="molecule type" value="Genomic_DNA"/>
</dbReference>
<dbReference type="Pfam" id="PF00892">
    <property type="entry name" value="EamA"/>
    <property type="match status" value="1"/>
</dbReference>
<dbReference type="Gene3D" id="1.10.3730.20">
    <property type="match status" value="2"/>
</dbReference>
<dbReference type="GeneID" id="83883004"/>
<dbReference type="SUPFAM" id="SSF103481">
    <property type="entry name" value="Multidrug resistance efflux transporter EmrE"/>
    <property type="match status" value="2"/>
</dbReference>
<dbReference type="InterPro" id="IPR000620">
    <property type="entry name" value="EamA_dom"/>
</dbReference>
<organism evidence="3 4">
    <name type="scientific">Shimia thalassica</name>
    <dbReference type="NCBI Taxonomy" id="1715693"/>
    <lineage>
        <taxon>Bacteria</taxon>
        <taxon>Pseudomonadati</taxon>
        <taxon>Pseudomonadota</taxon>
        <taxon>Alphaproteobacteria</taxon>
        <taxon>Rhodobacterales</taxon>
        <taxon>Roseobacteraceae</taxon>
    </lineage>
</organism>
<dbReference type="PANTHER" id="PTHR22911:SF103">
    <property type="entry name" value="BLR2811 PROTEIN"/>
    <property type="match status" value="1"/>
</dbReference>
<keyword evidence="1" id="KW-1133">Transmembrane helix</keyword>
<sequence>MDQTLSHNRTALGASSALIATFFFSLNDASIKFLSGGYALHQIVLIRSLIALALLLAIIVPLGGGFSTLKTKRLGMHLLRGFCVVFANMTFFLGLSALPLAETSAVFFVSPLLITAFSVLFLGERAGPRRWTAVCIGMVGVIIMIRPAGDEFQWAMLLPLMSAVAYASLHILTRKIGGTESAATMAVYIQITFIVVSGMIGVMLGHGNFAGSGDPMWEFLLRAWVLPEQSDWPLFVLIGTASAFGGFFISQAYRLAEASVIAPLEYAAMPAAIVFGILFFDEWPDLTSWIGITLIIGAGLFVFWRESLQSPRKGLDRPRTRR</sequence>
<dbReference type="STRING" id="1715693.PH7735_04040"/>
<feature type="transmembrane region" description="Helical" evidence="1">
    <location>
        <begin position="154"/>
        <end position="173"/>
    </location>
</feature>
<dbReference type="AlphaFoldDB" id="A0A0P1IIU2"/>
<feature type="transmembrane region" description="Helical" evidence="1">
    <location>
        <begin position="260"/>
        <end position="280"/>
    </location>
</feature>
<feature type="transmembrane region" description="Helical" evidence="1">
    <location>
        <begin position="78"/>
        <end position="98"/>
    </location>
</feature>
<accession>A0A0P1IIU2</accession>
<feature type="transmembrane region" description="Helical" evidence="1">
    <location>
        <begin position="286"/>
        <end position="304"/>
    </location>
</feature>
<feature type="transmembrane region" description="Helical" evidence="1">
    <location>
        <begin position="130"/>
        <end position="148"/>
    </location>
</feature>
<proteinExistence type="predicted"/>
<feature type="transmembrane region" description="Helical" evidence="1">
    <location>
        <begin position="104"/>
        <end position="123"/>
    </location>
</feature>